<dbReference type="PANTHER" id="PTHR30093:SF34">
    <property type="entry name" value="PREPILIN PEPTIDASE-DEPENDENT PROTEIN D"/>
    <property type="match status" value="1"/>
</dbReference>
<protein>
    <submittedName>
        <fullName evidence="5">Pilin</fullName>
    </submittedName>
</protein>
<evidence type="ECO:0000256" key="3">
    <source>
        <dbReference type="RuleBase" id="RU000389"/>
    </source>
</evidence>
<name>A0A315ER96_9BURK</name>
<keyword evidence="4" id="KW-0472">Membrane</keyword>
<reference evidence="5 6" key="1">
    <citation type="submission" date="2017-04" db="EMBL/GenBank/DDBJ databases">
        <title>Unexpected and diverse lifestyles within the genus Limnohabitans.</title>
        <authorList>
            <person name="Kasalicky V."/>
            <person name="Mehrshad M."/>
            <person name="Andrei S.-A."/>
            <person name="Salcher M."/>
            <person name="Kratochvilova H."/>
            <person name="Simek K."/>
            <person name="Ghai R."/>
        </authorList>
    </citation>
    <scope>NUCLEOTIDE SEQUENCE [LARGE SCALE GENOMIC DNA]</scope>
    <source>
        <strain evidence="5 6">MWH-C5</strain>
    </source>
</reference>
<dbReference type="PANTHER" id="PTHR30093">
    <property type="entry name" value="GENERAL SECRETION PATHWAY PROTEIN G"/>
    <property type="match status" value="1"/>
</dbReference>
<keyword evidence="6" id="KW-1185">Reference proteome</keyword>
<organism evidence="5 6">
    <name type="scientific">Limnohabitans curvus</name>
    <dbReference type="NCBI Taxonomy" id="323423"/>
    <lineage>
        <taxon>Bacteria</taxon>
        <taxon>Pseudomonadati</taxon>
        <taxon>Pseudomonadota</taxon>
        <taxon>Betaproteobacteria</taxon>
        <taxon>Burkholderiales</taxon>
        <taxon>Comamonadaceae</taxon>
        <taxon>Limnohabitans</taxon>
    </lineage>
</organism>
<dbReference type="RefSeq" id="WP_108359435.1">
    <property type="nucleotide sequence ID" value="NZ_NESP01000001.1"/>
</dbReference>
<evidence type="ECO:0000313" key="5">
    <source>
        <dbReference type="EMBL" id="PUE59358.1"/>
    </source>
</evidence>
<proteinExistence type="inferred from homology"/>
<dbReference type="InterPro" id="IPR045584">
    <property type="entry name" value="Pilin-like"/>
</dbReference>
<dbReference type="Pfam" id="PF00114">
    <property type="entry name" value="Pilin"/>
    <property type="match status" value="1"/>
</dbReference>
<dbReference type="Gene3D" id="3.30.700.10">
    <property type="entry name" value="Glycoprotein, Type 4 Pilin"/>
    <property type="match status" value="1"/>
</dbReference>
<keyword evidence="3" id="KW-0281">Fimbrium</keyword>
<dbReference type="GO" id="GO:0007155">
    <property type="term" value="P:cell adhesion"/>
    <property type="evidence" value="ECO:0007669"/>
    <property type="project" value="InterPro"/>
</dbReference>
<dbReference type="Proteomes" id="UP000251341">
    <property type="component" value="Unassembled WGS sequence"/>
</dbReference>
<gene>
    <name evidence="5" type="ORF">B9Z44_07125</name>
</gene>
<dbReference type="InterPro" id="IPR001082">
    <property type="entry name" value="Pilin"/>
</dbReference>
<dbReference type="SUPFAM" id="SSF54523">
    <property type="entry name" value="Pili subunits"/>
    <property type="match status" value="1"/>
</dbReference>
<sequence length="170" mass="17351">MKHTLQRGFTLIELMIVVAIIGVLASVALPAYQDYMVRARVSEGLGLASAAKTNVLDVVNSGNIATVASGYKAGYTWSGATKNISSIDIASSTGVITITTTAAAGGGSLLLVPYTKNGTTDSALPAPTTTNGVVDGVVQWKCLAKGADAFVGVSVPADALQKKYVPSDCK</sequence>
<comment type="similarity">
    <text evidence="1 3">Belongs to the N-Me-Phe pilin family.</text>
</comment>
<evidence type="ECO:0000313" key="6">
    <source>
        <dbReference type="Proteomes" id="UP000251341"/>
    </source>
</evidence>
<evidence type="ECO:0000256" key="2">
    <source>
        <dbReference type="ARBA" id="ARBA00022481"/>
    </source>
</evidence>
<dbReference type="GO" id="GO:0009289">
    <property type="term" value="C:pilus"/>
    <property type="evidence" value="ECO:0007669"/>
    <property type="project" value="InterPro"/>
</dbReference>
<keyword evidence="4" id="KW-0812">Transmembrane</keyword>
<keyword evidence="4" id="KW-1133">Transmembrane helix</keyword>
<evidence type="ECO:0000256" key="1">
    <source>
        <dbReference type="ARBA" id="ARBA00005233"/>
    </source>
</evidence>
<dbReference type="PROSITE" id="PS00409">
    <property type="entry name" value="PROKAR_NTER_METHYL"/>
    <property type="match status" value="1"/>
</dbReference>
<comment type="caution">
    <text evidence="5">The sequence shown here is derived from an EMBL/GenBank/DDBJ whole genome shotgun (WGS) entry which is preliminary data.</text>
</comment>
<keyword evidence="2" id="KW-0488">Methylation</keyword>
<dbReference type="EMBL" id="NESP01000001">
    <property type="protein sequence ID" value="PUE59358.1"/>
    <property type="molecule type" value="Genomic_DNA"/>
</dbReference>
<dbReference type="NCBIfam" id="TIGR02532">
    <property type="entry name" value="IV_pilin_GFxxxE"/>
    <property type="match status" value="1"/>
</dbReference>
<dbReference type="InterPro" id="IPR012902">
    <property type="entry name" value="N_methyl_site"/>
</dbReference>
<feature type="transmembrane region" description="Helical" evidence="4">
    <location>
        <begin position="12"/>
        <end position="32"/>
    </location>
</feature>
<dbReference type="Pfam" id="PF07963">
    <property type="entry name" value="N_methyl"/>
    <property type="match status" value="1"/>
</dbReference>
<accession>A0A315ER96</accession>
<dbReference type="AlphaFoldDB" id="A0A315ER96"/>
<evidence type="ECO:0000256" key="4">
    <source>
        <dbReference type="SAM" id="Phobius"/>
    </source>
</evidence>